<sequence>MTKKPHLGKNVSRIRRANNMKQETLARALGISQQAVSKMEQRPVIGDDLLNKIAKILMVSPNVLKIHNQEFIIDKITKRNKQNYSFKKLIGLTIRLIIRIIKKLFKGNQ</sequence>
<protein>
    <submittedName>
        <fullName evidence="2">Helix-turn-helix domain-containing protein</fullName>
    </submittedName>
</protein>
<dbReference type="CDD" id="cd00093">
    <property type="entry name" value="HTH_XRE"/>
    <property type="match status" value="1"/>
</dbReference>
<dbReference type="SMART" id="SM00530">
    <property type="entry name" value="HTH_XRE"/>
    <property type="match status" value="1"/>
</dbReference>
<evidence type="ECO:0000259" key="1">
    <source>
        <dbReference type="PROSITE" id="PS50943"/>
    </source>
</evidence>
<dbReference type="InterPro" id="IPR010982">
    <property type="entry name" value="Lambda_DNA-bd_dom_sf"/>
</dbReference>
<keyword evidence="3" id="KW-1185">Reference proteome</keyword>
<dbReference type="OrthoDB" id="674774at2"/>
<evidence type="ECO:0000313" key="3">
    <source>
        <dbReference type="Proteomes" id="UP000184287"/>
    </source>
</evidence>
<organism evidence="2 3">
    <name type="scientific">Pedobacter caeni</name>
    <dbReference type="NCBI Taxonomy" id="288992"/>
    <lineage>
        <taxon>Bacteria</taxon>
        <taxon>Pseudomonadati</taxon>
        <taxon>Bacteroidota</taxon>
        <taxon>Sphingobacteriia</taxon>
        <taxon>Sphingobacteriales</taxon>
        <taxon>Sphingobacteriaceae</taxon>
        <taxon>Pedobacter</taxon>
    </lineage>
</organism>
<dbReference type="EMBL" id="FQUQ01000002">
    <property type="protein sequence ID" value="SHF18402.1"/>
    <property type="molecule type" value="Genomic_DNA"/>
</dbReference>
<evidence type="ECO:0000313" key="2">
    <source>
        <dbReference type="EMBL" id="SHF18402.1"/>
    </source>
</evidence>
<gene>
    <name evidence="2" type="ORF">SAMN04488522_102359</name>
</gene>
<reference evidence="3" key="1">
    <citation type="submission" date="2016-11" db="EMBL/GenBank/DDBJ databases">
        <authorList>
            <person name="Varghese N."/>
            <person name="Submissions S."/>
        </authorList>
    </citation>
    <scope>NUCLEOTIDE SEQUENCE [LARGE SCALE GENOMIC DNA]</scope>
    <source>
        <strain evidence="3">DSM 16990</strain>
    </source>
</reference>
<name>A0A1M4ZKQ2_9SPHI</name>
<accession>A0A1M4ZKQ2</accession>
<dbReference type="Pfam" id="PF01381">
    <property type="entry name" value="HTH_3"/>
    <property type="match status" value="1"/>
</dbReference>
<dbReference type="Proteomes" id="UP000184287">
    <property type="component" value="Unassembled WGS sequence"/>
</dbReference>
<dbReference type="InterPro" id="IPR001387">
    <property type="entry name" value="Cro/C1-type_HTH"/>
</dbReference>
<dbReference type="AlphaFoldDB" id="A0A1M4ZKQ2"/>
<proteinExistence type="predicted"/>
<dbReference type="SUPFAM" id="SSF47413">
    <property type="entry name" value="lambda repressor-like DNA-binding domains"/>
    <property type="match status" value="1"/>
</dbReference>
<dbReference type="RefSeq" id="WP_073230193.1">
    <property type="nucleotide sequence ID" value="NZ_FQUQ01000002.1"/>
</dbReference>
<dbReference type="PROSITE" id="PS50943">
    <property type="entry name" value="HTH_CROC1"/>
    <property type="match status" value="1"/>
</dbReference>
<dbReference type="STRING" id="288992.SAMN04488522_102359"/>
<dbReference type="GO" id="GO:0003677">
    <property type="term" value="F:DNA binding"/>
    <property type="evidence" value="ECO:0007669"/>
    <property type="project" value="InterPro"/>
</dbReference>
<dbReference type="Gene3D" id="1.10.260.40">
    <property type="entry name" value="lambda repressor-like DNA-binding domains"/>
    <property type="match status" value="1"/>
</dbReference>
<feature type="domain" description="HTH cro/C1-type" evidence="1">
    <location>
        <begin position="11"/>
        <end position="64"/>
    </location>
</feature>